<sequence length="221" mass="23531">MSMKKGVARGLQIGGGVVVVAAIVFGGMYWNHTRQYISTDDAYIDGRQYTISSPVSGKVVDWQGTVGATFAPNSPVGEVEEQSGDSTSTVPIPAPADVSIIQQDTADNEFVAAGTPLAYAYDMNKLWVTVNVKETLIHEVHVGQPVDIDIDAYPNQTFHGTVARIGLATGSTLSMVPSTSNNANFTKVTQIVPVKVTFTTYPTEPIVPGFDVTAHIKKTGN</sequence>
<dbReference type="PANTHER" id="PTHR30386">
    <property type="entry name" value="MEMBRANE FUSION SUBUNIT OF EMRAB-TOLC MULTIDRUG EFFLUX PUMP"/>
    <property type="match status" value="1"/>
</dbReference>
<proteinExistence type="inferred from homology"/>
<evidence type="ECO:0000256" key="5">
    <source>
        <dbReference type="ARBA" id="ARBA00023136"/>
    </source>
</evidence>
<reference evidence="10" key="1">
    <citation type="journal article" date="2022" name="G3 (Bethesda)">
        <title>Unveiling the complete genome sequence of Alicyclobacillus acidoterrestris DSM 3922T, a taint-producing strain.</title>
        <authorList>
            <person name="Leonardo I.C."/>
            <person name="Barreto Crespo M.T."/>
            <person name="Gaspar F.B."/>
        </authorList>
    </citation>
    <scope>NUCLEOTIDE SEQUENCE [LARGE SCALE GENOMIC DNA]</scope>
    <source>
        <strain evidence="10">DSM 3922</strain>
    </source>
</reference>
<evidence type="ECO:0000259" key="8">
    <source>
        <dbReference type="Pfam" id="PF25990"/>
    </source>
</evidence>
<protein>
    <submittedName>
        <fullName evidence="9">Efflux RND transporter periplasmic adaptor subunit</fullName>
    </submittedName>
</protein>
<evidence type="ECO:0000313" key="9">
    <source>
        <dbReference type="EMBL" id="UNO49540.1"/>
    </source>
</evidence>
<keyword evidence="10" id="KW-1185">Reference proteome</keyword>
<dbReference type="RefSeq" id="WP_081654151.1">
    <property type="nucleotide sequence ID" value="NZ_AURB01000147.1"/>
</dbReference>
<dbReference type="KEGG" id="aaco:K1I37_03040"/>
<keyword evidence="4 7" id="KW-1133">Transmembrane helix</keyword>
<organism evidence="9 10">
    <name type="scientific">Alicyclobacillus acidoterrestris (strain ATCC 49025 / DSM 3922 / CIP 106132 / NCIMB 13137 / GD3B)</name>
    <dbReference type="NCBI Taxonomy" id="1356854"/>
    <lineage>
        <taxon>Bacteria</taxon>
        <taxon>Bacillati</taxon>
        <taxon>Bacillota</taxon>
        <taxon>Bacilli</taxon>
        <taxon>Bacillales</taxon>
        <taxon>Alicyclobacillaceae</taxon>
        <taxon>Alicyclobacillus</taxon>
    </lineage>
</organism>
<feature type="domain" description="YknX-like beta-barrel" evidence="8">
    <location>
        <begin position="128"/>
        <end position="216"/>
    </location>
</feature>
<dbReference type="AlphaFoldDB" id="A0A9E7CSF5"/>
<evidence type="ECO:0000313" key="10">
    <source>
        <dbReference type="Proteomes" id="UP000829401"/>
    </source>
</evidence>
<evidence type="ECO:0000256" key="4">
    <source>
        <dbReference type="ARBA" id="ARBA00022989"/>
    </source>
</evidence>
<evidence type="ECO:0000256" key="1">
    <source>
        <dbReference type="ARBA" id="ARBA00004167"/>
    </source>
</evidence>
<feature type="transmembrane region" description="Helical" evidence="7">
    <location>
        <begin position="12"/>
        <end position="30"/>
    </location>
</feature>
<evidence type="ECO:0000256" key="3">
    <source>
        <dbReference type="ARBA" id="ARBA00022692"/>
    </source>
</evidence>
<dbReference type="InterPro" id="IPR050739">
    <property type="entry name" value="MFP"/>
</dbReference>
<evidence type="ECO:0000256" key="6">
    <source>
        <dbReference type="SAM" id="MobiDB-lite"/>
    </source>
</evidence>
<comment type="similarity">
    <text evidence="2">Belongs to the membrane fusion protein (MFP) (TC 8.A.1) family.</text>
</comment>
<name>A0A9E7CSF5_ALIAG</name>
<dbReference type="Pfam" id="PF25990">
    <property type="entry name" value="Beta-barrel_YknX"/>
    <property type="match status" value="1"/>
</dbReference>
<keyword evidence="5 7" id="KW-0472">Membrane</keyword>
<dbReference type="InterPro" id="IPR058636">
    <property type="entry name" value="Beta-barrel_YknX"/>
</dbReference>
<dbReference type="EMBL" id="CP080467">
    <property type="protein sequence ID" value="UNO49540.1"/>
    <property type="molecule type" value="Genomic_DNA"/>
</dbReference>
<gene>
    <name evidence="9" type="ORF">K1I37_03040</name>
</gene>
<dbReference type="PANTHER" id="PTHR30386:SF26">
    <property type="entry name" value="TRANSPORT PROTEIN COMB"/>
    <property type="match status" value="1"/>
</dbReference>
<dbReference type="InterPro" id="IPR011053">
    <property type="entry name" value="Single_hybrid_motif"/>
</dbReference>
<dbReference type="SUPFAM" id="SSF51230">
    <property type="entry name" value="Single hybrid motif"/>
    <property type="match status" value="1"/>
</dbReference>
<feature type="region of interest" description="Disordered" evidence="6">
    <location>
        <begin position="73"/>
        <end position="93"/>
    </location>
</feature>
<dbReference type="Gene3D" id="2.40.30.170">
    <property type="match status" value="1"/>
</dbReference>
<comment type="subcellular location">
    <subcellularLocation>
        <location evidence="1">Membrane</location>
        <topology evidence="1">Single-pass membrane protein</topology>
    </subcellularLocation>
</comment>
<dbReference type="GO" id="GO:0016020">
    <property type="term" value="C:membrane"/>
    <property type="evidence" value="ECO:0007669"/>
    <property type="project" value="UniProtKB-SubCell"/>
</dbReference>
<evidence type="ECO:0000256" key="2">
    <source>
        <dbReference type="ARBA" id="ARBA00009477"/>
    </source>
</evidence>
<evidence type="ECO:0000256" key="7">
    <source>
        <dbReference type="SAM" id="Phobius"/>
    </source>
</evidence>
<dbReference type="GO" id="GO:0055085">
    <property type="term" value="P:transmembrane transport"/>
    <property type="evidence" value="ECO:0007669"/>
    <property type="project" value="InterPro"/>
</dbReference>
<keyword evidence="3 7" id="KW-0812">Transmembrane</keyword>
<dbReference type="Proteomes" id="UP000829401">
    <property type="component" value="Chromosome"/>
</dbReference>
<accession>A0A9E7CSF5</accession>
<dbReference type="OrthoDB" id="9811754at2"/>